<evidence type="ECO:0000259" key="5">
    <source>
        <dbReference type="Pfam" id="PF07732"/>
    </source>
</evidence>
<proteinExistence type="predicted"/>
<dbReference type="PANTHER" id="PTHR11709:SF2">
    <property type="entry name" value="MULTICOPPER OXIDASE LPR1"/>
    <property type="match status" value="1"/>
</dbReference>
<dbReference type="SUPFAM" id="SSF49503">
    <property type="entry name" value="Cupredoxins"/>
    <property type="match status" value="3"/>
</dbReference>
<accession>A0A1H4EBX0</accession>
<dbReference type="PANTHER" id="PTHR11709">
    <property type="entry name" value="MULTI-COPPER OXIDASE"/>
    <property type="match status" value="1"/>
</dbReference>
<dbReference type="PROSITE" id="PS00080">
    <property type="entry name" value="MULTICOPPER_OXIDASE2"/>
    <property type="match status" value="1"/>
</dbReference>
<dbReference type="CDD" id="cd13861">
    <property type="entry name" value="CuRO_1_CumA_like"/>
    <property type="match status" value="1"/>
</dbReference>
<dbReference type="STRING" id="89524.SAMN05444370_11331"/>
<dbReference type="Pfam" id="PF00394">
    <property type="entry name" value="Cu-oxidase"/>
    <property type="match status" value="1"/>
</dbReference>
<reference evidence="6 7" key="1">
    <citation type="submission" date="2016-10" db="EMBL/GenBank/DDBJ databases">
        <authorList>
            <person name="de Groot N.N."/>
        </authorList>
    </citation>
    <scope>NUCLEOTIDE SEQUENCE [LARGE SCALE GENOMIC DNA]</scope>
    <source>
        <strain evidence="6 7">DSM 15345</strain>
    </source>
</reference>
<feature type="domain" description="Plastocyanin-like" evidence="4">
    <location>
        <begin position="359"/>
        <end position="460"/>
    </location>
</feature>
<dbReference type="Pfam" id="PF07732">
    <property type="entry name" value="Cu-oxidase_3"/>
    <property type="match status" value="1"/>
</dbReference>
<keyword evidence="1" id="KW-0479">Metal-binding</keyword>
<keyword evidence="6" id="KW-0131">Cell cycle</keyword>
<dbReference type="GO" id="GO:0030288">
    <property type="term" value="C:outer membrane-bounded periplasmic space"/>
    <property type="evidence" value="ECO:0007669"/>
    <property type="project" value="TreeGrafter"/>
</dbReference>
<evidence type="ECO:0000259" key="4">
    <source>
        <dbReference type="Pfam" id="PF07731"/>
    </source>
</evidence>
<dbReference type="InterPro" id="IPR001117">
    <property type="entry name" value="Cu-oxidase_2nd"/>
</dbReference>
<keyword evidence="2" id="KW-0560">Oxidoreductase</keyword>
<keyword evidence="6" id="KW-0946">Virion</keyword>
<gene>
    <name evidence="6" type="ORF">SAMN05444370_11331</name>
</gene>
<evidence type="ECO:0000256" key="2">
    <source>
        <dbReference type="ARBA" id="ARBA00023002"/>
    </source>
</evidence>
<dbReference type="InterPro" id="IPR006311">
    <property type="entry name" value="TAT_signal"/>
</dbReference>
<dbReference type="AlphaFoldDB" id="A0A1H4EBX0"/>
<evidence type="ECO:0000259" key="3">
    <source>
        <dbReference type="Pfam" id="PF00394"/>
    </source>
</evidence>
<name>A0A1H4EBX0_9RHOB</name>
<dbReference type="EMBL" id="FNQM01000013">
    <property type="protein sequence ID" value="SEA82543.1"/>
    <property type="molecule type" value="Genomic_DNA"/>
</dbReference>
<sequence>MIDRRRLLALTGSAGLGAAMALRPRLTRAEGGAVELRAAPAMARLAPADMPETAVWAFGGAVPGPEIRVAQGARVTRRFVNDLPQPSAVHWHGLRLPNAMDGVPHLTQEAVPPGGAFLYDFVAQDAGTFWFHSHARSFEQVARGLYGPLIVEEAAPPDVDRDATLMLDDWRLGDDAQIVESFGALHDAAHAGRIGNWITVNGAPEWRGAARAGDRLRLRLVNAANARVMSVGAQGLEGWVAALDGMPLARPEAFDRLTLAPAQRADLLVDVTAAAGEEALLISFEREGAFALGALSVAAGGARRPDPAPLQPNPVPPLGDLAAARRATVRMEGGAMGGMGHAMLGGERMGPRELAAAGKVWAFNGRADMPEAPLIEAALGETLRLSFVNDTAWPHAIHLHGTHFRRLGADGAPGPLRDVTLLARGETAEIAFVADNPGDWLIHCHMLEHAAGGMTTWLRVV</sequence>
<dbReference type="Proteomes" id="UP000198703">
    <property type="component" value="Unassembled WGS sequence"/>
</dbReference>
<dbReference type="PROSITE" id="PS51318">
    <property type="entry name" value="TAT"/>
    <property type="match status" value="1"/>
</dbReference>
<protein>
    <submittedName>
        <fullName evidence="6">Multicopper oxidase with three cupredoxin domains (Includes cell division protein FtsP and spore coat protein CotA)</fullName>
    </submittedName>
</protein>
<dbReference type="Gene3D" id="2.60.40.420">
    <property type="entry name" value="Cupredoxins - blue copper proteins"/>
    <property type="match status" value="3"/>
</dbReference>
<keyword evidence="6" id="KW-0167">Capsid protein</keyword>
<evidence type="ECO:0000313" key="7">
    <source>
        <dbReference type="Proteomes" id="UP000198703"/>
    </source>
</evidence>
<dbReference type="GO" id="GO:0005507">
    <property type="term" value="F:copper ion binding"/>
    <property type="evidence" value="ECO:0007669"/>
    <property type="project" value="InterPro"/>
</dbReference>
<organism evidence="6 7">
    <name type="scientific">Rubrimonas cliftonensis</name>
    <dbReference type="NCBI Taxonomy" id="89524"/>
    <lineage>
        <taxon>Bacteria</taxon>
        <taxon>Pseudomonadati</taxon>
        <taxon>Pseudomonadota</taxon>
        <taxon>Alphaproteobacteria</taxon>
        <taxon>Rhodobacterales</taxon>
        <taxon>Paracoccaceae</taxon>
        <taxon>Rubrimonas</taxon>
    </lineage>
</organism>
<evidence type="ECO:0000313" key="6">
    <source>
        <dbReference type="EMBL" id="SEA82543.1"/>
    </source>
</evidence>
<keyword evidence="6" id="KW-0132">Cell division</keyword>
<dbReference type="InterPro" id="IPR011707">
    <property type="entry name" value="Cu-oxidase-like_N"/>
</dbReference>
<dbReference type="InterPro" id="IPR045087">
    <property type="entry name" value="Cu-oxidase_fam"/>
</dbReference>
<feature type="domain" description="Plastocyanin-like" evidence="5">
    <location>
        <begin position="45"/>
        <end position="154"/>
    </location>
</feature>
<dbReference type="Pfam" id="PF07731">
    <property type="entry name" value="Cu-oxidase_2"/>
    <property type="match status" value="1"/>
</dbReference>
<dbReference type="InterPro" id="IPR002355">
    <property type="entry name" value="Cu_oxidase_Cu_BS"/>
</dbReference>
<feature type="domain" description="Plastocyanin-like" evidence="3">
    <location>
        <begin position="163"/>
        <end position="276"/>
    </location>
</feature>
<dbReference type="InterPro" id="IPR011706">
    <property type="entry name" value="Cu-oxidase_C"/>
</dbReference>
<dbReference type="InterPro" id="IPR008972">
    <property type="entry name" value="Cupredoxin"/>
</dbReference>
<dbReference type="GO" id="GO:0016491">
    <property type="term" value="F:oxidoreductase activity"/>
    <property type="evidence" value="ECO:0007669"/>
    <property type="project" value="UniProtKB-KW"/>
</dbReference>
<dbReference type="RefSeq" id="WP_245731097.1">
    <property type="nucleotide sequence ID" value="NZ_FNQM01000013.1"/>
</dbReference>
<dbReference type="GO" id="GO:0051301">
    <property type="term" value="P:cell division"/>
    <property type="evidence" value="ECO:0007669"/>
    <property type="project" value="UniProtKB-KW"/>
</dbReference>
<keyword evidence="7" id="KW-1185">Reference proteome</keyword>
<evidence type="ECO:0000256" key="1">
    <source>
        <dbReference type="ARBA" id="ARBA00022723"/>
    </source>
</evidence>